<dbReference type="PANTHER" id="PTHR33990">
    <property type="entry name" value="PROTEIN YJDN-RELATED"/>
    <property type="match status" value="1"/>
</dbReference>
<dbReference type="GO" id="GO:0008168">
    <property type="term" value="F:methyltransferase activity"/>
    <property type="evidence" value="ECO:0007669"/>
    <property type="project" value="UniProtKB-KW"/>
</dbReference>
<evidence type="ECO:0000313" key="3">
    <source>
        <dbReference type="Proteomes" id="UP000552700"/>
    </source>
</evidence>
<sequence length="157" mass="17131">MITAISPCLWFDGNGEEAARFYVDLFPNSRIDAIARSPTDRPGGTAGDVLTVAFTLAGRSFTALNGGPMFTFNEAISMQAICETQDEIDRLWSALSANPDAEMCGWCKDRYGLSWQIVPARMNEWMADPAVAARVFAKIMAPMKKIDIATLETAARG</sequence>
<dbReference type="RefSeq" id="WP_184081298.1">
    <property type="nucleotide sequence ID" value="NZ_JACIJP010000005.1"/>
</dbReference>
<dbReference type="CDD" id="cd06588">
    <property type="entry name" value="PhnB_like"/>
    <property type="match status" value="1"/>
</dbReference>
<dbReference type="EMBL" id="JACIJP010000005">
    <property type="protein sequence ID" value="MBB6124978.1"/>
    <property type="molecule type" value="Genomic_DNA"/>
</dbReference>
<dbReference type="Proteomes" id="UP000552700">
    <property type="component" value="Unassembled WGS sequence"/>
</dbReference>
<dbReference type="AlphaFoldDB" id="A0A841J8W1"/>
<gene>
    <name evidence="2" type="ORF">FHS92_002735</name>
</gene>
<dbReference type="PIRSF" id="PIRSF021700">
    <property type="entry name" value="3_dmu_93_MTrfase"/>
    <property type="match status" value="1"/>
</dbReference>
<dbReference type="PANTHER" id="PTHR33990:SF2">
    <property type="entry name" value="PHNB-LIKE DOMAIN-CONTAINING PROTEIN"/>
    <property type="match status" value="1"/>
</dbReference>
<dbReference type="InterPro" id="IPR028973">
    <property type="entry name" value="PhnB-like"/>
</dbReference>
<reference evidence="2 3" key="1">
    <citation type="submission" date="2020-08" db="EMBL/GenBank/DDBJ databases">
        <title>Genomic Encyclopedia of Type Strains, Phase IV (KMG-IV): sequencing the most valuable type-strain genomes for metagenomic binning, comparative biology and taxonomic classification.</title>
        <authorList>
            <person name="Goeker M."/>
        </authorList>
    </citation>
    <scope>NUCLEOTIDE SEQUENCE [LARGE SCALE GENOMIC DNA]</scope>
    <source>
        <strain evidence="2 3">DSM 102255</strain>
    </source>
</reference>
<keyword evidence="2" id="KW-0808">Transferase</keyword>
<dbReference type="GO" id="GO:0032259">
    <property type="term" value="P:methylation"/>
    <property type="evidence" value="ECO:0007669"/>
    <property type="project" value="UniProtKB-KW"/>
</dbReference>
<organism evidence="2 3">
    <name type="scientific">Sphingobium subterraneum</name>
    <dbReference type="NCBI Taxonomy" id="627688"/>
    <lineage>
        <taxon>Bacteria</taxon>
        <taxon>Pseudomonadati</taxon>
        <taxon>Pseudomonadota</taxon>
        <taxon>Alphaproteobacteria</taxon>
        <taxon>Sphingomonadales</taxon>
        <taxon>Sphingomonadaceae</taxon>
        <taxon>Sphingobium</taxon>
    </lineage>
</organism>
<evidence type="ECO:0000313" key="2">
    <source>
        <dbReference type="EMBL" id="MBB6124978.1"/>
    </source>
</evidence>
<keyword evidence="2" id="KW-0830">Ubiquinone</keyword>
<dbReference type="Pfam" id="PF06983">
    <property type="entry name" value="3-dmu-9_3-mt"/>
    <property type="match status" value="1"/>
</dbReference>
<dbReference type="InterPro" id="IPR029068">
    <property type="entry name" value="Glyas_Bleomycin-R_OHBP_Dase"/>
</dbReference>
<keyword evidence="2" id="KW-0489">Methyltransferase</keyword>
<accession>A0A841J8W1</accession>
<proteinExistence type="predicted"/>
<comment type="caution">
    <text evidence="2">The sequence shown here is derived from an EMBL/GenBank/DDBJ whole genome shotgun (WGS) entry which is preliminary data.</text>
</comment>
<name>A0A841J8W1_9SPHN</name>
<dbReference type="SUPFAM" id="SSF54593">
    <property type="entry name" value="Glyoxalase/Bleomycin resistance protein/Dihydroxybiphenyl dioxygenase"/>
    <property type="match status" value="1"/>
</dbReference>
<protein>
    <submittedName>
        <fullName evidence="2">Putative 3-demethylubiquinone-9 3-methyltransferase (Glyoxalase superfamily)</fullName>
    </submittedName>
</protein>
<keyword evidence="3" id="KW-1185">Reference proteome</keyword>
<feature type="domain" description="PhnB-like" evidence="1">
    <location>
        <begin position="4"/>
        <end position="118"/>
    </location>
</feature>
<dbReference type="InterPro" id="IPR009725">
    <property type="entry name" value="3_dmu_93_MTrfase"/>
</dbReference>
<dbReference type="Gene3D" id="3.10.180.10">
    <property type="entry name" value="2,3-Dihydroxybiphenyl 1,2-Dioxygenase, domain 1"/>
    <property type="match status" value="1"/>
</dbReference>
<evidence type="ECO:0000259" key="1">
    <source>
        <dbReference type="Pfam" id="PF06983"/>
    </source>
</evidence>